<dbReference type="Pfam" id="PF09670">
    <property type="entry name" value="Cas_Cas02710"/>
    <property type="match status" value="1"/>
</dbReference>
<proteinExistence type="predicted"/>
<dbReference type="OrthoDB" id="3470994at2"/>
<sequence length="486" mass="53649">MDGFDEKLERLRRILEGRETYGPENLSRGDQARIFQLTEMFDEIVKRARQNSADALPKKPVDLLVSLSGFSPITTILTFKLLRPRRLLVISSEASRNSIDVIADELIGKDGLRHSDFMHESVMPTDPRSIYRVVKEKLGGSAAGRATPNAVIDITGGRKVMSATAALAAWQLNLRLCYLEGDYSPELKQNLPGKDRLMLLDNPEALFGDQAMVRTNVMFDSGAFDGAATQYDQLAQSVPDPQRARFMLALSRLYGAWCDLNLAELPKLAEAVRTTMKGVDTDLSVAERRKLDAQLDFVGRLPGGASPAELVLCFYLLGQHYDDMGRRDFAALLFYRTIEGALSQRLETAVPGFDCSAPDYARFPRGADFVLDGYRRTQREAGMPESASLPHAVGSFAAALLLAVLDDPMMGPAKLRSPKQLGELRKVSVIRNRSVLAHGSTSITKADTARLRHMARTVLGAFWEQNGTGVGIAVRQKELIFIKAPF</sequence>
<dbReference type="Gene3D" id="3.40.50.10770">
    <property type="entry name" value="Hypothetical protein VC1899 like domain (Restriction endonuclease-like)"/>
    <property type="match status" value="1"/>
</dbReference>
<dbReference type="RefSeq" id="WP_089331089.1">
    <property type="nucleotide sequence ID" value="NZ_FZOR01000071.1"/>
</dbReference>
<dbReference type="Proteomes" id="UP000198318">
    <property type="component" value="Unassembled WGS sequence"/>
</dbReference>
<accession>A0A239P5G3</accession>
<dbReference type="AlphaFoldDB" id="A0A239P5G3"/>
<reference evidence="1 2" key="1">
    <citation type="submission" date="2017-06" db="EMBL/GenBank/DDBJ databases">
        <authorList>
            <person name="Kim H.J."/>
            <person name="Triplett B.A."/>
        </authorList>
    </citation>
    <scope>NUCLEOTIDE SEQUENCE [LARGE SCALE GENOMIC DNA]</scope>
    <source>
        <strain evidence="1 2">DSM 44715</strain>
    </source>
</reference>
<name>A0A239P5G3_9ACTN</name>
<evidence type="ECO:0000313" key="2">
    <source>
        <dbReference type="Proteomes" id="UP000198318"/>
    </source>
</evidence>
<evidence type="ECO:0000313" key="1">
    <source>
        <dbReference type="EMBL" id="SNT62355.1"/>
    </source>
</evidence>
<organism evidence="1 2">
    <name type="scientific">Actinomadura meyerae</name>
    <dbReference type="NCBI Taxonomy" id="240840"/>
    <lineage>
        <taxon>Bacteria</taxon>
        <taxon>Bacillati</taxon>
        <taxon>Actinomycetota</taxon>
        <taxon>Actinomycetes</taxon>
        <taxon>Streptosporangiales</taxon>
        <taxon>Thermomonosporaceae</taxon>
        <taxon>Actinomadura</taxon>
    </lineage>
</organism>
<dbReference type="EMBL" id="FZOR01000071">
    <property type="protein sequence ID" value="SNT62355.1"/>
    <property type="molecule type" value="Genomic_DNA"/>
</dbReference>
<protein>
    <submittedName>
        <fullName evidence="1">CRISPR-associated protein (Cas_Cas02710)</fullName>
    </submittedName>
</protein>
<gene>
    <name evidence="1" type="ORF">SAMN05443665_107110</name>
</gene>
<keyword evidence="2" id="KW-1185">Reference proteome</keyword>